<dbReference type="InterPro" id="IPR042174">
    <property type="entry name" value="RecF_2"/>
</dbReference>
<dbReference type="AlphaFoldDB" id="A0A2W7N8K3"/>
<comment type="caution">
    <text evidence="12">The sequence shown here is derived from an EMBL/GenBank/DDBJ whole genome shotgun (WGS) entry which is preliminary data.</text>
</comment>
<dbReference type="Gene3D" id="3.40.50.300">
    <property type="entry name" value="P-loop containing nucleotide triphosphate hydrolases"/>
    <property type="match status" value="1"/>
</dbReference>
<dbReference type="GO" id="GO:0005524">
    <property type="term" value="F:ATP binding"/>
    <property type="evidence" value="ECO:0007669"/>
    <property type="project" value="UniProtKB-UniRule"/>
</dbReference>
<accession>A0A2W7N8K3</accession>
<dbReference type="RefSeq" id="WP_111445758.1">
    <property type="nucleotide sequence ID" value="NZ_QKZK01000013.1"/>
</dbReference>
<evidence type="ECO:0000256" key="5">
    <source>
        <dbReference type="ARBA" id="ARBA00022705"/>
    </source>
</evidence>
<dbReference type="GO" id="GO:0006302">
    <property type="term" value="P:double-strand break repair"/>
    <property type="evidence" value="ECO:0007669"/>
    <property type="project" value="TreeGrafter"/>
</dbReference>
<dbReference type="InterPro" id="IPR003395">
    <property type="entry name" value="RecF/RecN/SMC_N"/>
</dbReference>
<evidence type="ECO:0000259" key="11">
    <source>
        <dbReference type="SMART" id="SM00382"/>
    </source>
</evidence>
<dbReference type="SUPFAM" id="SSF52540">
    <property type="entry name" value="P-loop containing nucleoside triphosphate hydrolases"/>
    <property type="match status" value="1"/>
</dbReference>
<dbReference type="GO" id="GO:0003697">
    <property type="term" value="F:single-stranded DNA binding"/>
    <property type="evidence" value="ECO:0007669"/>
    <property type="project" value="UniProtKB-UniRule"/>
</dbReference>
<dbReference type="InterPro" id="IPR003593">
    <property type="entry name" value="AAA+_ATPase"/>
</dbReference>
<dbReference type="Pfam" id="PF02463">
    <property type="entry name" value="SMC_N"/>
    <property type="match status" value="1"/>
</dbReference>
<sequence>MILHKIFVINYRNIAQADLQFCPGINCFVGDNGAGKTNFLDAIYYLSFCKSFINVIDSQNVRHHSDFFVIQGQYLNGDSVDEIYCGLRQNQKKQFKRNKKEYPKLSDHIGLIPLVMISPADEMLIMEGSEWRRRFLDSVISQYDKGYLDTLIRYSRVLAQRNQILKDADGNPPADMLDVYDGQLAMWGAMIYEKRKAFINELLPVFNHHFSNISGGAEVIDIHYRSHLSGEDFELQLFASRQRDAQSGYTHRGIHRDDLEFTLGGHPLKKEGSQGQKKTFAIALRLAQFDFLTRHQGVKPLLLLDDIFDKLDSLRSKRLLELVGEDHFSQIFVSHTNRDHLEAILSGIGKEVLFFDVANGEIKLDNQNHHAS</sequence>
<keyword evidence="4 9" id="KW-0963">Cytoplasm</keyword>
<evidence type="ECO:0000256" key="4">
    <source>
        <dbReference type="ARBA" id="ARBA00022490"/>
    </source>
</evidence>
<comment type="subcellular location">
    <subcellularLocation>
        <location evidence="1 9 10">Cytoplasm</location>
    </subcellularLocation>
</comment>
<comment type="similarity">
    <text evidence="2 9 10">Belongs to the RecF family.</text>
</comment>
<evidence type="ECO:0000256" key="9">
    <source>
        <dbReference type="HAMAP-Rule" id="MF_00365"/>
    </source>
</evidence>
<dbReference type="Gene3D" id="1.20.1050.90">
    <property type="entry name" value="RecF/RecN/SMC, N-terminal domain"/>
    <property type="match status" value="1"/>
</dbReference>
<dbReference type="EMBL" id="QKZK01000013">
    <property type="protein sequence ID" value="PZX16408.1"/>
    <property type="molecule type" value="Genomic_DNA"/>
</dbReference>
<keyword evidence="13" id="KW-1185">Reference proteome</keyword>
<keyword evidence="7 9" id="KW-0067">ATP-binding</keyword>
<keyword evidence="8 9" id="KW-0238">DNA-binding</keyword>
<evidence type="ECO:0000313" key="13">
    <source>
        <dbReference type="Proteomes" id="UP000249239"/>
    </source>
</evidence>
<name>A0A2W7N8K3_9BACT</name>
<evidence type="ECO:0000256" key="7">
    <source>
        <dbReference type="ARBA" id="ARBA00022840"/>
    </source>
</evidence>
<protein>
    <recommendedName>
        <fullName evidence="3 9">DNA replication and repair protein RecF</fullName>
    </recommendedName>
</protein>
<dbReference type="PANTHER" id="PTHR32182:SF0">
    <property type="entry name" value="DNA REPLICATION AND REPAIR PROTEIN RECF"/>
    <property type="match status" value="1"/>
</dbReference>
<dbReference type="PROSITE" id="PS00618">
    <property type="entry name" value="RECF_2"/>
    <property type="match status" value="1"/>
</dbReference>
<evidence type="ECO:0000256" key="8">
    <source>
        <dbReference type="ARBA" id="ARBA00023125"/>
    </source>
</evidence>
<evidence type="ECO:0000256" key="10">
    <source>
        <dbReference type="RuleBase" id="RU000578"/>
    </source>
</evidence>
<dbReference type="OrthoDB" id="9803889at2"/>
<dbReference type="GO" id="GO:0005737">
    <property type="term" value="C:cytoplasm"/>
    <property type="evidence" value="ECO:0007669"/>
    <property type="project" value="UniProtKB-SubCell"/>
</dbReference>
<dbReference type="Proteomes" id="UP000249239">
    <property type="component" value="Unassembled WGS sequence"/>
</dbReference>
<evidence type="ECO:0000256" key="2">
    <source>
        <dbReference type="ARBA" id="ARBA00008016"/>
    </source>
</evidence>
<evidence type="ECO:0000256" key="3">
    <source>
        <dbReference type="ARBA" id="ARBA00020170"/>
    </source>
</evidence>
<evidence type="ECO:0000256" key="6">
    <source>
        <dbReference type="ARBA" id="ARBA00022741"/>
    </source>
</evidence>
<keyword evidence="9 10" id="KW-0227">DNA damage</keyword>
<proteinExistence type="inferred from homology"/>
<organism evidence="12 13">
    <name type="scientific">Breznakibacter xylanolyticus</name>
    <dbReference type="NCBI Taxonomy" id="990"/>
    <lineage>
        <taxon>Bacteria</taxon>
        <taxon>Pseudomonadati</taxon>
        <taxon>Bacteroidota</taxon>
        <taxon>Bacteroidia</taxon>
        <taxon>Marinilabiliales</taxon>
        <taxon>Marinilabiliaceae</taxon>
        <taxon>Breznakibacter</taxon>
    </lineage>
</organism>
<dbReference type="HAMAP" id="MF_00365">
    <property type="entry name" value="RecF"/>
    <property type="match status" value="1"/>
</dbReference>
<dbReference type="PROSITE" id="PS00617">
    <property type="entry name" value="RECF_1"/>
    <property type="match status" value="1"/>
</dbReference>
<reference evidence="12 13" key="1">
    <citation type="submission" date="2018-06" db="EMBL/GenBank/DDBJ databases">
        <title>Genomic Encyclopedia of Archaeal and Bacterial Type Strains, Phase II (KMG-II): from individual species to whole genera.</title>
        <authorList>
            <person name="Goeker M."/>
        </authorList>
    </citation>
    <scope>NUCLEOTIDE SEQUENCE [LARGE SCALE GENOMIC DNA]</scope>
    <source>
        <strain evidence="12 13">DSM 6779</strain>
    </source>
</reference>
<evidence type="ECO:0000313" key="12">
    <source>
        <dbReference type="EMBL" id="PZX16408.1"/>
    </source>
</evidence>
<evidence type="ECO:0000256" key="1">
    <source>
        <dbReference type="ARBA" id="ARBA00004496"/>
    </source>
</evidence>
<keyword evidence="5 9" id="KW-0235">DNA replication</keyword>
<feature type="domain" description="AAA+ ATPase" evidence="11">
    <location>
        <begin position="22"/>
        <end position="359"/>
    </location>
</feature>
<keyword evidence="6 9" id="KW-0547">Nucleotide-binding</keyword>
<dbReference type="InterPro" id="IPR001238">
    <property type="entry name" value="DNA-binding_RecF"/>
</dbReference>
<gene>
    <name evidence="9" type="primary">recF</name>
    <name evidence="12" type="ORF">LX69_01903</name>
</gene>
<dbReference type="NCBIfam" id="TIGR00611">
    <property type="entry name" value="recf"/>
    <property type="match status" value="1"/>
</dbReference>
<dbReference type="PANTHER" id="PTHR32182">
    <property type="entry name" value="DNA REPLICATION AND REPAIR PROTEIN RECF"/>
    <property type="match status" value="1"/>
</dbReference>
<feature type="binding site" evidence="9">
    <location>
        <begin position="30"/>
        <end position="37"/>
    </location>
    <ligand>
        <name>ATP</name>
        <dbReference type="ChEBI" id="CHEBI:30616"/>
    </ligand>
</feature>
<dbReference type="GO" id="GO:0006260">
    <property type="term" value="P:DNA replication"/>
    <property type="evidence" value="ECO:0007669"/>
    <property type="project" value="UniProtKB-UniRule"/>
</dbReference>
<keyword evidence="9 10" id="KW-0234">DNA repair</keyword>
<dbReference type="GO" id="GO:0000731">
    <property type="term" value="P:DNA synthesis involved in DNA repair"/>
    <property type="evidence" value="ECO:0007669"/>
    <property type="project" value="TreeGrafter"/>
</dbReference>
<keyword evidence="9 10" id="KW-0742">SOS response</keyword>
<dbReference type="SMART" id="SM00382">
    <property type="entry name" value="AAA"/>
    <property type="match status" value="1"/>
</dbReference>
<dbReference type="GO" id="GO:0009432">
    <property type="term" value="P:SOS response"/>
    <property type="evidence" value="ECO:0007669"/>
    <property type="project" value="UniProtKB-UniRule"/>
</dbReference>
<dbReference type="InterPro" id="IPR018078">
    <property type="entry name" value="DNA-binding_RecF_CS"/>
</dbReference>
<dbReference type="InterPro" id="IPR027417">
    <property type="entry name" value="P-loop_NTPase"/>
</dbReference>
<comment type="function">
    <text evidence="9 10">The RecF protein is involved in DNA metabolism; it is required for DNA replication and normal SOS inducibility. RecF binds preferentially to single-stranded, linear DNA. It also seems to bind ATP.</text>
</comment>